<organism evidence="2 3">
    <name type="scientific">Piscirickettsia salmonis</name>
    <dbReference type="NCBI Taxonomy" id="1238"/>
    <lineage>
        <taxon>Bacteria</taxon>
        <taxon>Pseudomonadati</taxon>
        <taxon>Pseudomonadota</taxon>
        <taxon>Gammaproteobacteria</taxon>
        <taxon>Thiotrichales</taxon>
        <taxon>Piscirickettsiaceae</taxon>
        <taxon>Piscirickettsia</taxon>
    </lineage>
</organism>
<dbReference type="EMBL" id="CP012508">
    <property type="protein sequence ID" value="ALB22902.1"/>
    <property type="molecule type" value="Genomic_DNA"/>
</dbReference>
<accession>A0AAC8VI56</accession>
<reference evidence="2 3" key="1">
    <citation type="journal article" date="2014" name="Genome Announc.">
        <title>Comparative Genome Analysis of Two Isolates of the Fish Pathogen Piscirickettsia salmonis from Different Hosts Reveals Major Differences in Virulence-Associated Secretion Systems.</title>
        <authorList>
            <person name="Bohle H."/>
            <person name="Henriquez P."/>
            <person name="Grothusen H."/>
            <person name="Navas E."/>
            <person name="Sandoval A."/>
            <person name="Bustamante F."/>
            <person name="Bustos P."/>
            <person name="Mancilla M."/>
        </authorList>
    </citation>
    <scope>NUCLEOTIDE SEQUENCE [LARGE SCALE GENOMIC DNA]</scope>
    <source>
        <strain evidence="3">B1-32597</strain>
    </source>
</reference>
<dbReference type="AlphaFoldDB" id="A0AAC8VI56"/>
<dbReference type="InterPro" id="IPR050900">
    <property type="entry name" value="Transposase_IS3/IS150/IS904"/>
</dbReference>
<dbReference type="PANTHER" id="PTHR46889:SF4">
    <property type="entry name" value="TRANSPOSASE INSO FOR INSERTION SEQUENCE ELEMENT IS911B-RELATED"/>
    <property type="match status" value="1"/>
</dbReference>
<sequence>MELLRAIDRIYTETPFYGYRKVHQQLIEGGYSVGLNRVRNYMNELGLKVIYPTKKVCTTLAHPEHKKYPYLLRDLEVYKPNQVWSTDITYIRLDGGFVYLAAVNKFAQNSIYHDFRTLIFRSLLISFV</sequence>
<dbReference type="PANTHER" id="PTHR46889">
    <property type="entry name" value="TRANSPOSASE INSF FOR INSERTION SEQUENCE IS3B-RELATED"/>
    <property type="match status" value="1"/>
</dbReference>
<feature type="domain" description="HTH-like" evidence="1">
    <location>
        <begin position="2"/>
        <end position="55"/>
    </location>
</feature>
<evidence type="ECO:0000259" key="1">
    <source>
        <dbReference type="Pfam" id="PF13276"/>
    </source>
</evidence>
<gene>
    <name evidence="2" type="ORF">KU39_1722</name>
</gene>
<dbReference type="Proteomes" id="UP000029558">
    <property type="component" value="Chromosome"/>
</dbReference>
<dbReference type="Pfam" id="PF13276">
    <property type="entry name" value="HTH_21"/>
    <property type="match status" value="1"/>
</dbReference>
<name>A0AAC8VI56_PISSA</name>
<evidence type="ECO:0000313" key="3">
    <source>
        <dbReference type="Proteomes" id="UP000029558"/>
    </source>
</evidence>
<protein>
    <submittedName>
        <fullName evidence="2">Transposase</fullName>
    </submittedName>
</protein>
<proteinExistence type="predicted"/>
<evidence type="ECO:0000313" key="2">
    <source>
        <dbReference type="EMBL" id="ALB22902.1"/>
    </source>
</evidence>
<dbReference type="InterPro" id="IPR025948">
    <property type="entry name" value="HTH-like_dom"/>
</dbReference>